<keyword evidence="1" id="KW-1133">Transmembrane helix</keyword>
<organism evidence="2">
    <name type="scientific">Marseillevirus LCMAC102</name>
    <dbReference type="NCBI Taxonomy" id="2506603"/>
    <lineage>
        <taxon>Viruses</taxon>
        <taxon>Varidnaviria</taxon>
        <taxon>Bamfordvirae</taxon>
        <taxon>Nucleocytoviricota</taxon>
        <taxon>Megaviricetes</taxon>
        <taxon>Pimascovirales</taxon>
        <taxon>Pimascovirales incertae sedis</taxon>
        <taxon>Marseilleviridae</taxon>
    </lineage>
</organism>
<keyword evidence="1" id="KW-0812">Transmembrane</keyword>
<dbReference type="EMBL" id="MK500334">
    <property type="protein sequence ID" value="QBK86659.1"/>
    <property type="molecule type" value="Genomic_DNA"/>
</dbReference>
<sequence>MNNITMIAIVGVFVVVIMLVLSRCTFKCERVTEGMSHRVPTTRVLLDNAYGKKQLPDYSLKWDYQGVESDNVEKYTLDHECRARCQNVMGNTPNENCYQACMNSILTKSPSMNMMTRSCNTKDDCDERELCVSPSYYGGGDRGYCMSDNEPGIMRIDIPSLRSKEGMSHLKNGCSDIESFGYPRTCMPEYYFNEWTDKCEPRFQGSSSALAIQHSKPGPPPLVSLPGSTFPGYGVGYMDPVNVPARGTRLMTDQ</sequence>
<reference evidence="2" key="1">
    <citation type="journal article" date="2019" name="MBio">
        <title>Virus Genomes from Deep Sea Sediments Expand the Ocean Megavirome and Support Independent Origins of Viral Gigantism.</title>
        <authorList>
            <person name="Backstrom D."/>
            <person name="Yutin N."/>
            <person name="Jorgensen S.L."/>
            <person name="Dharamshi J."/>
            <person name="Homa F."/>
            <person name="Zaremba-Niedwiedzka K."/>
            <person name="Spang A."/>
            <person name="Wolf Y.I."/>
            <person name="Koonin E.V."/>
            <person name="Ettema T.J."/>
        </authorList>
    </citation>
    <scope>NUCLEOTIDE SEQUENCE</scope>
</reference>
<accession>A0A481YU77</accession>
<evidence type="ECO:0000313" key="2">
    <source>
        <dbReference type="EMBL" id="QBK86659.1"/>
    </source>
</evidence>
<feature type="transmembrane region" description="Helical" evidence="1">
    <location>
        <begin position="6"/>
        <end position="26"/>
    </location>
</feature>
<keyword evidence="1" id="KW-0472">Membrane</keyword>
<protein>
    <submittedName>
        <fullName evidence="2">Uncharacterized protein</fullName>
    </submittedName>
</protein>
<proteinExistence type="predicted"/>
<evidence type="ECO:0000256" key="1">
    <source>
        <dbReference type="SAM" id="Phobius"/>
    </source>
</evidence>
<gene>
    <name evidence="2" type="ORF">LCMAC102_04560</name>
</gene>
<name>A0A481YU77_9VIRU</name>